<feature type="compositionally biased region" description="Basic and acidic residues" evidence="1">
    <location>
        <begin position="48"/>
        <end position="58"/>
    </location>
</feature>
<dbReference type="PANTHER" id="PTHR36720:SF1">
    <property type="entry name" value="TAF RNA POLYMERASE I SUBUNIT A"/>
    <property type="match status" value="1"/>
</dbReference>
<gene>
    <name evidence="2" type="ORF">LUZ63_004025</name>
</gene>
<dbReference type="InterPro" id="IPR039495">
    <property type="entry name" value="TAF1A"/>
</dbReference>
<feature type="compositionally biased region" description="Basic and acidic residues" evidence="1">
    <location>
        <begin position="69"/>
        <end position="79"/>
    </location>
</feature>
<dbReference type="Proteomes" id="UP001151287">
    <property type="component" value="Unassembled WGS sequence"/>
</dbReference>
<dbReference type="PANTHER" id="PTHR36720">
    <property type="entry name" value="TAF RNA POLYMERASE I SUBUNIT A"/>
    <property type="match status" value="1"/>
</dbReference>
<dbReference type="OrthoDB" id="1899337at2759"/>
<protein>
    <submittedName>
        <fullName evidence="2">Uncharacterized protein</fullName>
    </submittedName>
</protein>
<feature type="region of interest" description="Disordered" evidence="1">
    <location>
        <begin position="38"/>
        <end position="79"/>
    </location>
</feature>
<dbReference type="EMBL" id="JAMQYH010000001">
    <property type="protein sequence ID" value="KAJ1704246.1"/>
    <property type="molecule type" value="Genomic_DNA"/>
</dbReference>
<dbReference type="GO" id="GO:0006360">
    <property type="term" value="P:transcription by RNA polymerase I"/>
    <property type="evidence" value="ECO:0007669"/>
    <property type="project" value="InterPro"/>
</dbReference>
<reference evidence="2" key="1">
    <citation type="journal article" date="2022" name="Cell">
        <title>Repeat-based holocentromeres influence genome architecture and karyotype evolution.</title>
        <authorList>
            <person name="Hofstatter P.G."/>
            <person name="Thangavel G."/>
            <person name="Lux T."/>
            <person name="Neumann P."/>
            <person name="Vondrak T."/>
            <person name="Novak P."/>
            <person name="Zhang M."/>
            <person name="Costa L."/>
            <person name="Castellani M."/>
            <person name="Scott A."/>
            <person name="Toegelov H."/>
            <person name="Fuchs J."/>
            <person name="Mata-Sucre Y."/>
            <person name="Dias Y."/>
            <person name="Vanzela A.L.L."/>
            <person name="Huettel B."/>
            <person name="Almeida C.C.S."/>
            <person name="Simkova H."/>
            <person name="Souza G."/>
            <person name="Pedrosa-Harand A."/>
            <person name="Macas J."/>
            <person name="Mayer K.F.X."/>
            <person name="Houben A."/>
            <person name="Marques A."/>
        </authorList>
    </citation>
    <scope>NUCLEOTIDE SEQUENCE</scope>
    <source>
        <strain evidence="2">RhyBre1mFocal</strain>
    </source>
</reference>
<keyword evidence="3" id="KW-1185">Reference proteome</keyword>
<proteinExistence type="predicted"/>
<name>A0A9Q0HZJ7_9POAL</name>
<dbReference type="AlphaFoldDB" id="A0A9Q0HZJ7"/>
<organism evidence="2 3">
    <name type="scientific">Rhynchospora breviuscula</name>
    <dbReference type="NCBI Taxonomy" id="2022672"/>
    <lineage>
        <taxon>Eukaryota</taxon>
        <taxon>Viridiplantae</taxon>
        <taxon>Streptophyta</taxon>
        <taxon>Embryophyta</taxon>
        <taxon>Tracheophyta</taxon>
        <taxon>Spermatophyta</taxon>
        <taxon>Magnoliopsida</taxon>
        <taxon>Liliopsida</taxon>
        <taxon>Poales</taxon>
        <taxon>Cyperaceae</taxon>
        <taxon>Cyperoideae</taxon>
        <taxon>Rhynchosporeae</taxon>
        <taxon>Rhynchospora</taxon>
    </lineage>
</organism>
<evidence type="ECO:0000256" key="1">
    <source>
        <dbReference type="SAM" id="MobiDB-lite"/>
    </source>
</evidence>
<sequence length="600" mass="67919">MLGAPRRLPKTLSLVCASFSPGAKNPAPMVSTINTSACTTEPSLQKSEQVEKEEKEHYDEVDEVEADDNEKSDKEEMRRQMGELPTLPLLAHYRQQLFRLLDKLLSFHQWDDAAGVISLLLKSSPSGTLTEIQLRRIFMAICEIEKRLGDSADFHDEVKRRLEEYIEEMISPSMNATAKLELAYFYFSQGEYQEAYDEVKKAQMAWSRENLAQDMHGKGNPFMNLTLGMICYKLWYKNAIPEDMKIQRSDAIGPAWEERGIFDSDLEAGFEDPSVFLARGLDTRLLPIKLRPMYEDIEICIQKYRQLADNNVYEEGVQCLRNALHSSPPKSASLDALEPLIQLLLLGDRVTEAGAELVKACFQFDYSAIPFGLRARFVECFAPKEVDTISSCYQAALKIDATCSSYVEGVIKIHGNRNTSDEHSMMVLLEMIPRHIDVMVPSGDLVGLVGRDCVGREVKTSVWEELASCFLTVSNYFQGRIMSEILSERIVRATWKTRFRWWKEKHFREMSLFSEAHSVMSEQACIAGSSNTESTLPLLPGDDELLARKAACACHLYGPSDEYVVQILNLLNIRGKNNDISFLEMHMQSALNFCGSLGSH</sequence>
<evidence type="ECO:0000313" key="3">
    <source>
        <dbReference type="Proteomes" id="UP001151287"/>
    </source>
</evidence>
<dbReference type="GO" id="GO:0000120">
    <property type="term" value="C:RNA polymerase I transcription regulator complex"/>
    <property type="evidence" value="ECO:0007669"/>
    <property type="project" value="InterPro"/>
</dbReference>
<accession>A0A9Q0HZJ7</accession>
<dbReference type="Pfam" id="PF14929">
    <property type="entry name" value="TAF1_subA"/>
    <property type="match status" value="1"/>
</dbReference>
<comment type="caution">
    <text evidence="2">The sequence shown here is derived from an EMBL/GenBank/DDBJ whole genome shotgun (WGS) entry which is preliminary data.</text>
</comment>
<feature type="compositionally biased region" description="Polar residues" evidence="1">
    <location>
        <begin position="38"/>
        <end position="47"/>
    </location>
</feature>
<feature type="compositionally biased region" description="Acidic residues" evidence="1">
    <location>
        <begin position="59"/>
        <end position="68"/>
    </location>
</feature>
<evidence type="ECO:0000313" key="2">
    <source>
        <dbReference type="EMBL" id="KAJ1704246.1"/>
    </source>
</evidence>